<dbReference type="InterPro" id="IPR000297">
    <property type="entry name" value="PPIase_PpiC"/>
</dbReference>
<evidence type="ECO:0000256" key="7">
    <source>
        <dbReference type="ARBA" id="ARBA00023186"/>
    </source>
</evidence>
<dbReference type="KEGG" id="tsa:AciPR4_2214"/>
<dbReference type="InterPro" id="IPR023058">
    <property type="entry name" value="PPIase_PpiC_CS"/>
</dbReference>
<evidence type="ECO:0000256" key="2">
    <source>
        <dbReference type="ARBA" id="ARBA00022475"/>
    </source>
</evidence>
<evidence type="ECO:0000256" key="1">
    <source>
        <dbReference type="ARBA" id="ARBA00004382"/>
    </source>
</evidence>
<dbReference type="STRING" id="401053.AciPR4_2214"/>
<evidence type="ECO:0000256" key="8">
    <source>
        <dbReference type="ARBA" id="ARBA00038408"/>
    </source>
</evidence>
<dbReference type="Pfam" id="PF13616">
    <property type="entry name" value="Rotamase_3"/>
    <property type="match status" value="1"/>
</dbReference>
<evidence type="ECO:0000259" key="13">
    <source>
        <dbReference type="PROSITE" id="PS50198"/>
    </source>
</evidence>
<dbReference type="PANTHER" id="PTHR47529">
    <property type="entry name" value="PEPTIDYL-PROLYL CIS-TRANS ISOMERASE D"/>
    <property type="match status" value="1"/>
</dbReference>
<dbReference type="Pfam" id="PF13624">
    <property type="entry name" value="SurA_N_3"/>
    <property type="match status" value="1"/>
</dbReference>
<evidence type="ECO:0000313" key="14">
    <source>
        <dbReference type="EMBL" id="ADV83016.1"/>
    </source>
</evidence>
<dbReference type="InterPro" id="IPR027304">
    <property type="entry name" value="Trigger_fact/SurA_dom_sf"/>
</dbReference>
<organism evidence="14 15">
    <name type="scientific">Terriglobus saanensis (strain ATCC BAA-1853 / DSM 23119 / SP1PR4)</name>
    <dbReference type="NCBI Taxonomy" id="401053"/>
    <lineage>
        <taxon>Bacteria</taxon>
        <taxon>Pseudomonadati</taxon>
        <taxon>Acidobacteriota</taxon>
        <taxon>Terriglobia</taxon>
        <taxon>Terriglobales</taxon>
        <taxon>Acidobacteriaceae</taxon>
        <taxon>Terriglobus</taxon>
    </lineage>
</organism>
<dbReference type="AlphaFoldDB" id="E8UX53"/>
<comment type="subcellular location">
    <subcellularLocation>
        <location evidence="1">Cell inner membrane</location>
        <topology evidence="1">Single-pass type II membrane protein</topology>
        <orientation evidence="1">Periplasmic side</orientation>
    </subcellularLocation>
</comment>
<accession>E8UX53</accession>
<feature type="transmembrane region" description="Helical" evidence="12">
    <location>
        <begin position="12"/>
        <end position="32"/>
    </location>
</feature>
<protein>
    <recommendedName>
        <fullName evidence="9">Periplasmic chaperone PpiD</fullName>
    </recommendedName>
    <alternativeName>
        <fullName evidence="10">Periplasmic folding chaperone</fullName>
    </alternativeName>
</protein>
<keyword evidence="3" id="KW-0997">Cell inner membrane</keyword>
<dbReference type="HOGENOM" id="CLU_023843_1_0_0"/>
<dbReference type="SUPFAM" id="SSF54534">
    <property type="entry name" value="FKBP-like"/>
    <property type="match status" value="1"/>
</dbReference>
<dbReference type="PROSITE" id="PS01096">
    <property type="entry name" value="PPIC_PPIASE_1"/>
    <property type="match status" value="1"/>
</dbReference>
<keyword evidence="15" id="KW-1185">Reference proteome</keyword>
<evidence type="ECO:0000256" key="5">
    <source>
        <dbReference type="ARBA" id="ARBA00022989"/>
    </source>
</evidence>
<keyword evidence="11" id="KW-0697">Rotamase</keyword>
<dbReference type="Gene3D" id="1.10.4030.10">
    <property type="entry name" value="Porin chaperone SurA, peptide-binding domain"/>
    <property type="match status" value="1"/>
</dbReference>
<dbReference type="InterPro" id="IPR052029">
    <property type="entry name" value="PpiD_chaperone"/>
</dbReference>
<keyword evidence="2" id="KW-1003">Cell membrane</keyword>
<dbReference type="SUPFAM" id="SSF109998">
    <property type="entry name" value="Triger factor/SurA peptide-binding domain-like"/>
    <property type="match status" value="1"/>
</dbReference>
<evidence type="ECO:0000256" key="4">
    <source>
        <dbReference type="ARBA" id="ARBA00022692"/>
    </source>
</evidence>
<dbReference type="PANTHER" id="PTHR47529:SF1">
    <property type="entry name" value="PERIPLASMIC CHAPERONE PPID"/>
    <property type="match status" value="1"/>
</dbReference>
<keyword evidence="6 12" id="KW-0472">Membrane</keyword>
<reference evidence="14 15" key="1">
    <citation type="journal article" date="2012" name="Stand. Genomic Sci.">
        <title>Complete genome sequence of Terriglobus saanensis type strain SP1PR4(T), an Acidobacteria from tundra soil.</title>
        <authorList>
            <person name="Rawat S.R."/>
            <person name="Mannisto M.K."/>
            <person name="Starovoytov V."/>
            <person name="Goodwin L."/>
            <person name="Nolan M."/>
            <person name="Hauser L."/>
            <person name="Land M."/>
            <person name="Davenport K.W."/>
            <person name="Woyke T."/>
            <person name="Haggblom M.M."/>
        </authorList>
    </citation>
    <scope>NUCLEOTIDE SEQUENCE</scope>
    <source>
        <strain evidence="15">ATCC BAA-1853 / DSM 23119 / SP1PR4</strain>
    </source>
</reference>
<dbReference type="RefSeq" id="WP_013568749.1">
    <property type="nucleotide sequence ID" value="NC_014963.1"/>
</dbReference>
<gene>
    <name evidence="14" type="ordered locus">AciPR4_2214</name>
</gene>
<dbReference type="InterPro" id="IPR046357">
    <property type="entry name" value="PPIase_dom_sf"/>
</dbReference>
<dbReference type="OrthoDB" id="14196at2"/>
<dbReference type="GO" id="GO:0005886">
    <property type="term" value="C:plasma membrane"/>
    <property type="evidence" value="ECO:0007669"/>
    <property type="project" value="UniProtKB-SubCell"/>
</dbReference>
<dbReference type="PROSITE" id="PS50198">
    <property type="entry name" value="PPIC_PPIASE_2"/>
    <property type="match status" value="1"/>
</dbReference>
<evidence type="ECO:0000256" key="3">
    <source>
        <dbReference type="ARBA" id="ARBA00022519"/>
    </source>
</evidence>
<dbReference type="eggNOG" id="COG0760">
    <property type="taxonomic scope" value="Bacteria"/>
</dbReference>
<name>E8UX53_TERSS</name>
<keyword evidence="11 14" id="KW-0413">Isomerase</keyword>
<evidence type="ECO:0000256" key="9">
    <source>
        <dbReference type="ARBA" id="ARBA00040743"/>
    </source>
</evidence>
<keyword evidence="4 12" id="KW-0812">Transmembrane</keyword>
<dbReference type="Proteomes" id="UP000006844">
    <property type="component" value="Chromosome"/>
</dbReference>
<keyword evidence="7" id="KW-0143">Chaperone</keyword>
<keyword evidence="5 12" id="KW-1133">Transmembrane helix</keyword>
<dbReference type="GO" id="GO:0003755">
    <property type="term" value="F:peptidyl-prolyl cis-trans isomerase activity"/>
    <property type="evidence" value="ECO:0007669"/>
    <property type="project" value="UniProtKB-KW"/>
</dbReference>
<sequence length="661" mass="71214">MIRLLQKDNRAVKVLFAVIIGAAILSMIVYLVPGLYEGVTNNGDGVYASVHEPGLMGRIFGDTEQITTQEVSRLAQSLQQRSGYPAFYLPLLERQAQQMKIAWAIEDQEASRLGLLVSDEDVSAELHQGQLGQILFPGGKFIGQDQYKQFVQNAAGVPTTADFEKEIKEDMERRRLRQFVTAGVNVNDNAVRSAYLLSGTKVKFDYAMISPEDVKKNVTSTDSELQKYFNDNKARYAKAVAEARKVTYVAVAADSLPGGKPQVSDAEVQSYYSQHADQYKVEEQVRVRHILISVPPGADAKVDAAAKTKAQDLLTKIRAGGNFADLAKANSDDPGSKGTGGELGWVKSNGQMVPAFQTAAMALKAGQTSDLVKTQFGYHIIQATERQDAHVKPLTEVASQIRPMLEQQKAAAAEQSFVTALSNEAAKQGLDKAAAAHHLTAQTTDYIAQDGVVNGVADSSQLLQAAFAAKKGDAPKAVATGEGMAIFQVVDIQPAHAPTFDLWKSHVADDYAAEQVPTMMQAKLTKLSERAKQLNDLKKAAVEMNIPVKTSDLVGRDGNVPELGAMSGGASVAFTLAKGAVSAPIDASRSGAVLQVVDKQEPTTEDIAKNFDKTKNDLLESKRNEVFALYMGTLMDQYKAKGGIHLSPKSKANQAANPLGL</sequence>
<dbReference type="EMBL" id="CP002467">
    <property type="protein sequence ID" value="ADV83016.1"/>
    <property type="molecule type" value="Genomic_DNA"/>
</dbReference>
<evidence type="ECO:0000256" key="12">
    <source>
        <dbReference type="SAM" id="Phobius"/>
    </source>
</evidence>
<evidence type="ECO:0000256" key="10">
    <source>
        <dbReference type="ARBA" id="ARBA00042775"/>
    </source>
</evidence>
<evidence type="ECO:0000256" key="6">
    <source>
        <dbReference type="ARBA" id="ARBA00023136"/>
    </source>
</evidence>
<evidence type="ECO:0000256" key="11">
    <source>
        <dbReference type="PROSITE-ProRule" id="PRU00278"/>
    </source>
</evidence>
<dbReference type="Gene3D" id="3.10.50.40">
    <property type="match status" value="1"/>
</dbReference>
<feature type="domain" description="PpiC" evidence="13">
    <location>
        <begin position="282"/>
        <end position="385"/>
    </location>
</feature>
<comment type="similarity">
    <text evidence="8">Belongs to the PpiD chaperone family.</text>
</comment>
<proteinExistence type="inferred from homology"/>
<evidence type="ECO:0000313" key="15">
    <source>
        <dbReference type="Proteomes" id="UP000006844"/>
    </source>
</evidence>